<sequence>MSEDPRGPDPRPEATSAPTDGGGSFAFDPALDPPVPDPQEGDPAGQAAGPGGDACPVGDERGAGGISGDRVHTGGAAADSAPAGQGHEDVRALLETGRAAVIGAGLIGLSWARLFASCGLDVRIADPRPDLEAAVEALRESLAVQAGEGTGSIELAQSVGEALDGAGLVQESGPERPELKAQLFADIAEAAPRDALLASSSSAIPATQLAKRLDDAAAARILIAHPFNPPHLMPLVEIVPGERTAPEAVARARAIYAALGREPVVLEREMHGFIGNRLQNAVLREAAYLVQQGVAGVEDIDRAVTNSLGVRWAAVGPLEGMHLGGGEAGLAGFMEHIGPSFAAIEEAAPDMSEAGMKPVVEQAVAAYGLPPRPELAARRDRIQAGVLDVRAAQARAESPAEAQHAEAERLEAQQPGERSRGAHSPEEQE</sequence>
<evidence type="ECO:0000259" key="6">
    <source>
        <dbReference type="Pfam" id="PF02737"/>
    </source>
</evidence>
<keyword evidence="8" id="KW-1185">Reference proteome</keyword>
<dbReference type="InterPro" id="IPR006180">
    <property type="entry name" value="3-OHacyl-CoA_DH_CS"/>
</dbReference>
<dbReference type="SUPFAM" id="SSF48179">
    <property type="entry name" value="6-phosphogluconate dehydrogenase C-terminal domain-like"/>
    <property type="match status" value="1"/>
</dbReference>
<dbReference type="GO" id="GO:0050104">
    <property type="term" value="F:L-gulonate 3-dehydrogenase activity"/>
    <property type="evidence" value="ECO:0007669"/>
    <property type="project" value="TreeGrafter"/>
</dbReference>
<dbReference type="InterPro" id="IPR008927">
    <property type="entry name" value="6-PGluconate_DH-like_C_sf"/>
</dbReference>
<dbReference type="Gene3D" id="1.10.1040.10">
    <property type="entry name" value="N-(1-d-carboxylethyl)-l-norvaline Dehydrogenase, domain 2"/>
    <property type="match status" value="1"/>
</dbReference>
<feature type="compositionally biased region" description="Basic and acidic residues" evidence="4">
    <location>
        <begin position="1"/>
        <end position="12"/>
    </location>
</feature>
<comment type="pathway">
    <text evidence="1">Lipid metabolism; butanoate metabolism.</text>
</comment>
<gene>
    <name evidence="7" type="ORF">GSY69_03545</name>
</gene>
<dbReference type="InterPro" id="IPR006176">
    <property type="entry name" value="3-OHacyl-CoA_DH_NAD-bd"/>
</dbReference>
<feature type="region of interest" description="Disordered" evidence="4">
    <location>
        <begin position="1"/>
        <end position="85"/>
    </location>
</feature>
<evidence type="ECO:0000313" key="8">
    <source>
        <dbReference type="Proteomes" id="UP000469215"/>
    </source>
</evidence>
<reference evidence="7 8" key="1">
    <citation type="submission" date="2020-01" db="EMBL/GenBank/DDBJ databases">
        <authorList>
            <person name="Deng T."/>
        </authorList>
    </citation>
    <scope>NUCLEOTIDE SEQUENCE [LARGE SCALE GENOMIC DNA]</scope>
    <source>
        <strain evidence="7 8">5221</strain>
    </source>
</reference>
<dbReference type="AlphaFoldDB" id="A0A6N9H573"/>
<proteinExistence type="inferred from homology"/>
<evidence type="ECO:0000256" key="4">
    <source>
        <dbReference type="SAM" id="MobiDB-lite"/>
    </source>
</evidence>
<comment type="caution">
    <text evidence="7">The sequence shown here is derived from an EMBL/GenBank/DDBJ whole genome shotgun (WGS) entry which is preliminary data.</text>
</comment>
<accession>A0A6N9H573</accession>
<dbReference type="EMBL" id="WWEQ01000009">
    <property type="protein sequence ID" value="MYM19069.1"/>
    <property type="molecule type" value="Genomic_DNA"/>
</dbReference>
<evidence type="ECO:0000256" key="2">
    <source>
        <dbReference type="ARBA" id="ARBA00009463"/>
    </source>
</evidence>
<evidence type="ECO:0000256" key="3">
    <source>
        <dbReference type="ARBA" id="ARBA00023002"/>
    </source>
</evidence>
<dbReference type="InterPro" id="IPR013328">
    <property type="entry name" value="6PGD_dom2"/>
</dbReference>
<feature type="domain" description="3-hydroxyacyl-CoA dehydrogenase NAD binding" evidence="6">
    <location>
        <begin position="99"/>
        <end position="266"/>
    </location>
</feature>
<dbReference type="Pfam" id="PF02737">
    <property type="entry name" value="3HCDH_N"/>
    <property type="match status" value="1"/>
</dbReference>
<protein>
    <submittedName>
        <fullName evidence="7">Hydroxylacyl-CoA dehydrogenase</fullName>
    </submittedName>
</protein>
<dbReference type="PROSITE" id="PS00067">
    <property type="entry name" value="3HCDH"/>
    <property type="match status" value="1"/>
</dbReference>
<dbReference type="Pfam" id="PF00725">
    <property type="entry name" value="3HCDH"/>
    <property type="match status" value="1"/>
</dbReference>
<dbReference type="PANTHER" id="PTHR48075:SF1">
    <property type="entry name" value="LAMBDA-CRYSTALLIN HOMOLOG"/>
    <property type="match status" value="1"/>
</dbReference>
<feature type="compositionally biased region" description="Basic and acidic residues" evidence="4">
    <location>
        <begin position="403"/>
        <end position="429"/>
    </location>
</feature>
<evidence type="ECO:0000259" key="5">
    <source>
        <dbReference type="Pfam" id="PF00725"/>
    </source>
</evidence>
<feature type="compositionally biased region" description="Low complexity" evidence="4">
    <location>
        <begin position="390"/>
        <end position="402"/>
    </location>
</feature>
<dbReference type="RefSeq" id="WP_160952506.1">
    <property type="nucleotide sequence ID" value="NZ_WWEQ01000009.1"/>
</dbReference>
<feature type="domain" description="3-hydroxyacyl-CoA dehydrogenase C-terminal" evidence="5">
    <location>
        <begin position="272"/>
        <end position="355"/>
    </location>
</feature>
<dbReference type="SUPFAM" id="SSF51735">
    <property type="entry name" value="NAD(P)-binding Rossmann-fold domains"/>
    <property type="match status" value="1"/>
</dbReference>
<evidence type="ECO:0000313" key="7">
    <source>
        <dbReference type="EMBL" id="MYM19069.1"/>
    </source>
</evidence>
<dbReference type="GO" id="GO:0070403">
    <property type="term" value="F:NAD+ binding"/>
    <property type="evidence" value="ECO:0007669"/>
    <property type="project" value="InterPro"/>
</dbReference>
<evidence type="ECO:0000256" key="1">
    <source>
        <dbReference type="ARBA" id="ARBA00005086"/>
    </source>
</evidence>
<dbReference type="Gene3D" id="3.40.50.720">
    <property type="entry name" value="NAD(P)-binding Rossmann-like Domain"/>
    <property type="match status" value="1"/>
</dbReference>
<feature type="region of interest" description="Disordered" evidence="4">
    <location>
        <begin position="390"/>
        <end position="429"/>
    </location>
</feature>
<comment type="similarity">
    <text evidence="2">Belongs to the 3-hydroxyacyl-CoA dehydrogenase family.</text>
</comment>
<keyword evidence="3" id="KW-0560">Oxidoreductase</keyword>
<dbReference type="InterPro" id="IPR036291">
    <property type="entry name" value="NAD(P)-bd_dom_sf"/>
</dbReference>
<dbReference type="PANTHER" id="PTHR48075">
    <property type="entry name" value="3-HYDROXYACYL-COA DEHYDROGENASE FAMILY PROTEIN"/>
    <property type="match status" value="1"/>
</dbReference>
<dbReference type="GO" id="GO:0006631">
    <property type="term" value="P:fatty acid metabolic process"/>
    <property type="evidence" value="ECO:0007669"/>
    <property type="project" value="InterPro"/>
</dbReference>
<dbReference type="InterPro" id="IPR006108">
    <property type="entry name" value="3HC_DH_C"/>
</dbReference>
<dbReference type="Proteomes" id="UP000469215">
    <property type="component" value="Unassembled WGS sequence"/>
</dbReference>
<name>A0A6N9H573_9MICO</name>
<organism evidence="7 8">
    <name type="scientific">Brevibacterium rongguiense</name>
    <dbReference type="NCBI Taxonomy" id="2695267"/>
    <lineage>
        <taxon>Bacteria</taxon>
        <taxon>Bacillati</taxon>
        <taxon>Actinomycetota</taxon>
        <taxon>Actinomycetes</taxon>
        <taxon>Micrococcales</taxon>
        <taxon>Brevibacteriaceae</taxon>
        <taxon>Brevibacterium</taxon>
    </lineage>
</organism>